<accession>A0A9J6GX97</accession>
<proteinExistence type="predicted"/>
<dbReference type="OrthoDB" id="5988200at2759"/>
<comment type="caution">
    <text evidence="1">The sequence shown here is derived from an EMBL/GenBank/DDBJ whole genome shotgun (WGS) entry which is preliminary data.</text>
</comment>
<evidence type="ECO:0000313" key="1">
    <source>
        <dbReference type="EMBL" id="KAH9378892.1"/>
    </source>
</evidence>
<dbReference type="VEuPathDB" id="VectorBase:HLOH_042902"/>
<evidence type="ECO:0000313" key="2">
    <source>
        <dbReference type="Proteomes" id="UP000821853"/>
    </source>
</evidence>
<keyword evidence="2" id="KW-1185">Reference proteome</keyword>
<sequence length="148" mass="16098">MRKVRLRLKGTKVVHFQAAATSPKSLLCTQNENFSFSKGFWRCFLYTVVPAPKAAHSAGSAQCTHKFTVTATQLEVVSQGPAAHSTAWESQPSVGGKQAGNLLLASGIFFSGCLAEPVLRLLTSINMQVFTERTFYYIPPSILGACRE</sequence>
<dbReference type="AlphaFoldDB" id="A0A9J6GX97"/>
<gene>
    <name evidence="1" type="ORF">HPB48_015695</name>
</gene>
<dbReference type="Proteomes" id="UP000821853">
    <property type="component" value="Unassembled WGS sequence"/>
</dbReference>
<protein>
    <submittedName>
        <fullName evidence="1">Uncharacterized protein</fullName>
    </submittedName>
</protein>
<reference evidence="1 2" key="1">
    <citation type="journal article" date="2020" name="Cell">
        <title>Large-Scale Comparative Analyses of Tick Genomes Elucidate Their Genetic Diversity and Vector Capacities.</title>
        <authorList>
            <consortium name="Tick Genome and Microbiome Consortium (TIGMIC)"/>
            <person name="Jia N."/>
            <person name="Wang J."/>
            <person name="Shi W."/>
            <person name="Du L."/>
            <person name="Sun Y."/>
            <person name="Zhan W."/>
            <person name="Jiang J.F."/>
            <person name="Wang Q."/>
            <person name="Zhang B."/>
            <person name="Ji P."/>
            <person name="Bell-Sakyi L."/>
            <person name="Cui X.M."/>
            <person name="Yuan T.T."/>
            <person name="Jiang B.G."/>
            <person name="Yang W.F."/>
            <person name="Lam T.T."/>
            <person name="Chang Q.C."/>
            <person name="Ding S.J."/>
            <person name="Wang X.J."/>
            <person name="Zhu J.G."/>
            <person name="Ruan X.D."/>
            <person name="Zhao L."/>
            <person name="Wei J.T."/>
            <person name="Ye R.Z."/>
            <person name="Que T.C."/>
            <person name="Du C.H."/>
            <person name="Zhou Y.H."/>
            <person name="Cheng J.X."/>
            <person name="Dai P.F."/>
            <person name="Guo W.B."/>
            <person name="Han X.H."/>
            <person name="Huang E.J."/>
            <person name="Li L.F."/>
            <person name="Wei W."/>
            <person name="Gao Y.C."/>
            <person name="Liu J.Z."/>
            <person name="Shao H.Z."/>
            <person name="Wang X."/>
            <person name="Wang C.C."/>
            <person name="Yang T.C."/>
            <person name="Huo Q.B."/>
            <person name="Li W."/>
            <person name="Chen H.Y."/>
            <person name="Chen S.E."/>
            <person name="Zhou L.G."/>
            <person name="Ni X.B."/>
            <person name="Tian J.H."/>
            <person name="Sheng Y."/>
            <person name="Liu T."/>
            <person name="Pan Y.S."/>
            <person name="Xia L.Y."/>
            <person name="Li J."/>
            <person name="Zhao F."/>
            <person name="Cao W.C."/>
        </authorList>
    </citation>
    <scope>NUCLEOTIDE SEQUENCE [LARGE SCALE GENOMIC DNA]</scope>
    <source>
        <strain evidence="1">HaeL-2018</strain>
    </source>
</reference>
<organism evidence="1 2">
    <name type="scientific">Haemaphysalis longicornis</name>
    <name type="common">Bush tick</name>
    <dbReference type="NCBI Taxonomy" id="44386"/>
    <lineage>
        <taxon>Eukaryota</taxon>
        <taxon>Metazoa</taxon>
        <taxon>Ecdysozoa</taxon>
        <taxon>Arthropoda</taxon>
        <taxon>Chelicerata</taxon>
        <taxon>Arachnida</taxon>
        <taxon>Acari</taxon>
        <taxon>Parasitiformes</taxon>
        <taxon>Ixodida</taxon>
        <taxon>Ixodoidea</taxon>
        <taxon>Ixodidae</taxon>
        <taxon>Haemaphysalinae</taxon>
        <taxon>Haemaphysalis</taxon>
    </lineage>
</organism>
<dbReference type="EMBL" id="JABSTR010000009">
    <property type="protein sequence ID" value="KAH9378892.1"/>
    <property type="molecule type" value="Genomic_DNA"/>
</dbReference>
<name>A0A9J6GX97_HAELO</name>